<keyword evidence="2" id="KW-0677">Repeat</keyword>
<evidence type="ECO:0000313" key="5">
    <source>
        <dbReference type="Proteomes" id="UP000317650"/>
    </source>
</evidence>
<evidence type="ECO:0000256" key="3">
    <source>
        <dbReference type="PROSITE-ProRule" id="PRU00708"/>
    </source>
</evidence>
<dbReference type="AlphaFoldDB" id="A0A4S8KCE1"/>
<dbReference type="InterPro" id="IPR002885">
    <property type="entry name" value="PPR_rpt"/>
</dbReference>
<feature type="repeat" description="PPR" evidence="3">
    <location>
        <begin position="536"/>
        <end position="570"/>
    </location>
</feature>
<dbReference type="Proteomes" id="UP000317650">
    <property type="component" value="Chromosome 4"/>
</dbReference>
<feature type="repeat" description="PPR" evidence="3">
    <location>
        <begin position="326"/>
        <end position="360"/>
    </location>
</feature>
<name>A0A4S8KCE1_MUSBA</name>
<dbReference type="PANTHER" id="PTHR47447">
    <property type="entry name" value="OS03G0856100 PROTEIN"/>
    <property type="match status" value="1"/>
</dbReference>
<proteinExistence type="inferred from homology"/>
<feature type="repeat" description="PPR" evidence="3">
    <location>
        <begin position="361"/>
        <end position="395"/>
    </location>
</feature>
<comment type="similarity">
    <text evidence="1">Belongs to the PPR family. P subfamily.</text>
</comment>
<reference evidence="4 5" key="1">
    <citation type="journal article" date="2019" name="Nat. Plants">
        <title>Genome sequencing of Musa balbisiana reveals subgenome evolution and function divergence in polyploid bananas.</title>
        <authorList>
            <person name="Yao X."/>
        </authorList>
    </citation>
    <scope>NUCLEOTIDE SEQUENCE [LARGE SCALE GENOMIC DNA]</scope>
    <source>
        <strain evidence="5">cv. DH-PKW</strain>
        <tissue evidence="4">Leaves</tissue>
    </source>
</reference>
<dbReference type="Pfam" id="PF13041">
    <property type="entry name" value="PPR_2"/>
    <property type="match status" value="2"/>
</dbReference>
<dbReference type="Pfam" id="PF12854">
    <property type="entry name" value="PPR_1"/>
    <property type="match status" value="1"/>
</dbReference>
<sequence length="677" mass="75923">MRAKWTDCGRGRGRNVDAHLLTKLRRLRRCPLGSEHAAFLHPVRLVKPNLGGGGALVVPVGGIRQNQHDPSMFPCLLRRAIIATTATANSRSILPRSLSAKSGSPSSSWLSIPGNPLMRWPSPPDLKPGPAALNFPCQSPNPPPSWASFGQEECEDDIAAAATAIAHLLRTATNTYHLDSALLRCGISPSAPIVAALLRDADLPSAALVVLSRWARLHLTPSLLVSLVDLLAKSRAFDSAWSLLLDVAPAPLSAFAALFRRYARAGMPSAAIRTFQYIRRHPEAITPEEENGEPFELVIDALCKEGHPRAAAEFVDRTRKEAAAPSIRVYNMLLHGWFRSRRLREAERIWNRMKREGVRPTVVTYGTLIEGLCRMRRPDQAVNLLEEMKAAGIEANALTCNPIVDALSEGGRFKEALGMLEKFPLYGVSPNISTFNSLVKGLCKNGDLVGASKVLKMMVGRSILPTPSTYNYFFRFFSKFGKIEEAMNLYTKMIHLGYFPDRLTYQLLIKMLCEKEKLDLAVQLIREMNRNGFDLDLDTCTMLVHLLCRTHRFEEASVEFESMIKRGIVPQYITYQMLVKELNRLGMLELERKVSNLMNTVLHSTKLPDTYREREYDHTVEQRKSILRKAEMMSDALKSYKDSKEFSNLRSSNEIAVESASMLITDIRRRVYAMQSE</sequence>
<evidence type="ECO:0000256" key="1">
    <source>
        <dbReference type="ARBA" id="ARBA00007626"/>
    </source>
</evidence>
<evidence type="ECO:0000313" key="4">
    <source>
        <dbReference type="EMBL" id="THU72758.1"/>
    </source>
</evidence>
<dbReference type="NCBIfam" id="TIGR00756">
    <property type="entry name" value="PPR"/>
    <property type="match status" value="7"/>
</dbReference>
<accession>A0A4S8KCE1</accession>
<dbReference type="PANTHER" id="PTHR47447:SF28">
    <property type="entry name" value="PENTACOTRIPEPTIDE-REPEAT REGION OF PRORP DOMAIN-CONTAINING PROTEIN"/>
    <property type="match status" value="1"/>
</dbReference>
<organism evidence="4 5">
    <name type="scientific">Musa balbisiana</name>
    <name type="common">Banana</name>
    <dbReference type="NCBI Taxonomy" id="52838"/>
    <lineage>
        <taxon>Eukaryota</taxon>
        <taxon>Viridiplantae</taxon>
        <taxon>Streptophyta</taxon>
        <taxon>Embryophyta</taxon>
        <taxon>Tracheophyta</taxon>
        <taxon>Spermatophyta</taxon>
        <taxon>Magnoliopsida</taxon>
        <taxon>Liliopsida</taxon>
        <taxon>Zingiberales</taxon>
        <taxon>Musaceae</taxon>
        <taxon>Musa</taxon>
    </lineage>
</organism>
<gene>
    <name evidence="4" type="ORF">C4D60_Mb04t15570</name>
</gene>
<feature type="repeat" description="PPR" evidence="3">
    <location>
        <begin position="501"/>
        <end position="535"/>
    </location>
</feature>
<protein>
    <recommendedName>
        <fullName evidence="6">Pentacotripeptide-repeat region of PRORP domain-containing protein</fullName>
    </recommendedName>
</protein>
<dbReference type="InterPro" id="IPR011990">
    <property type="entry name" value="TPR-like_helical_dom_sf"/>
</dbReference>
<comment type="caution">
    <text evidence="4">The sequence shown here is derived from an EMBL/GenBank/DDBJ whole genome shotgun (WGS) entry which is preliminary data.</text>
</comment>
<evidence type="ECO:0000256" key="2">
    <source>
        <dbReference type="ARBA" id="ARBA00022737"/>
    </source>
</evidence>
<evidence type="ECO:0008006" key="6">
    <source>
        <dbReference type="Google" id="ProtNLM"/>
    </source>
</evidence>
<keyword evidence="5" id="KW-1185">Reference proteome</keyword>
<dbReference type="PROSITE" id="PS51375">
    <property type="entry name" value="PPR"/>
    <property type="match status" value="7"/>
</dbReference>
<dbReference type="Pfam" id="PF13812">
    <property type="entry name" value="PPR_3"/>
    <property type="match status" value="1"/>
</dbReference>
<feature type="repeat" description="PPR" evidence="3">
    <location>
        <begin position="396"/>
        <end position="430"/>
    </location>
</feature>
<feature type="repeat" description="PPR" evidence="3">
    <location>
        <begin position="431"/>
        <end position="465"/>
    </location>
</feature>
<feature type="repeat" description="PPR" evidence="3">
    <location>
        <begin position="466"/>
        <end position="500"/>
    </location>
</feature>
<dbReference type="STRING" id="52838.A0A4S8KCE1"/>
<dbReference type="EMBL" id="PYDT01000001">
    <property type="protein sequence ID" value="THU72758.1"/>
    <property type="molecule type" value="Genomic_DNA"/>
</dbReference>
<dbReference type="Gene3D" id="1.25.40.10">
    <property type="entry name" value="Tetratricopeptide repeat domain"/>
    <property type="match status" value="2"/>
</dbReference>